<dbReference type="GO" id="GO:0003677">
    <property type="term" value="F:DNA binding"/>
    <property type="evidence" value="ECO:0007669"/>
    <property type="project" value="InterPro"/>
</dbReference>
<dbReference type="OrthoDB" id="8456477at2"/>
<dbReference type="RefSeq" id="WP_092496465.1">
    <property type="nucleotide sequence ID" value="NZ_FOFG01000006.1"/>
</dbReference>
<dbReference type="InterPro" id="IPR033761">
    <property type="entry name" value="SeqA_N"/>
</dbReference>
<name>A0A1H9HNV9_9HYPH</name>
<dbReference type="Gene3D" id="1.20.1380.10">
    <property type="entry name" value="Replication modulator SeqA, C-terminal DNA-binding domain"/>
    <property type="match status" value="1"/>
</dbReference>
<dbReference type="STRING" id="1855383.SAMN05216548_106105"/>
<dbReference type="Proteomes" id="UP000199647">
    <property type="component" value="Unassembled WGS sequence"/>
</dbReference>
<dbReference type="Pfam" id="PF17206">
    <property type="entry name" value="SeqA_N"/>
    <property type="match status" value="1"/>
</dbReference>
<sequence length="161" mass="17652">MSKKKNGRKGDGVASVVEIDIDVYKAIEGARQDFTESRNDILRRMLRLDGDAEAPTAATAPGRRAKSGGAIDGGWAKIDRHGRQILLPEGTEIRATYGGQTVTGRIGGGAWEVGGQRYNSPSRALIENVRGRNGETVNLNGWRHWEAKLPGEEIWKRLMEV</sequence>
<feature type="domain" description="Negative modulator of initiation of replication SeqA N-terminal" evidence="2">
    <location>
        <begin position="17"/>
        <end position="48"/>
    </location>
</feature>
<feature type="region of interest" description="Disordered" evidence="1">
    <location>
        <begin position="53"/>
        <end position="73"/>
    </location>
</feature>
<evidence type="ECO:0000256" key="1">
    <source>
        <dbReference type="SAM" id="MobiDB-lite"/>
    </source>
</evidence>
<gene>
    <name evidence="3" type="ORF">SAMN05216548_106105</name>
</gene>
<dbReference type="AlphaFoldDB" id="A0A1H9HNV9"/>
<protein>
    <recommendedName>
        <fullName evidence="2">Negative modulator of initiation of replication SeqA N-terminal domain-containing protein</fullName>
    </recommendedName>
</protein>
<reference evidence="3 4" key="1">
    <citation type="submission" date="2016-10" db="EMBL/GenBank/DDBJ databases">
        <authorList>
            <person name="de Groot N.N."/>
        </authorList>
    </citation>
    <scope>NUCLEOTIDE SEQUENCE [LARGE SCALE GENOMIC DNA]</scope>
    <source>
        <strain evidence="3 4">A52C2</strain>
    </source>
</reference>
<accession>A0A1H9HNV9</accession>
<keyword evidence="4" id="KW-1185">Reference proteome</keyword>
<organism evidence="3 4">
    <name type="scientific">Faunimonas pinastri</name>
    <dbReference type="NCBI Taxonomy" id="1855383"/>
    <lineage>
        <taxon>Bacteria</taxon>
        <taxon>Pseudomonadati</taxon>
        <taxon>Pseudomonadota</taxon>
        <taxon>Alphaproteobacteria</taxon>
        <taxon>Hyphomicrobiales</taxon>
        <taxon>Afifellaceae</taxon>
        <taxon>Faunimonas</taxon>
    </lineage>
</organism>
<evidence type="ECO:0000259" key="2">
    <source>
        <dbReference type="Pfam" id="PF17206"/>
    </source>
</evidence>
<dbReference type="InterPro" id="IPR036835">
    <property type="entry name" value="SeqA_DNA-bd_C_sf"/>
</dbReference>
<dbReference type="EMBL" id="FOFG01000006">
    <property type="protein sequence ID" value="SEQ63978.1"/>
    <property type="molecule type" value="Genomic_DNA"/>
</dbReference>
<proteinExistence type="predicted"/>
<evidence type="ECO:0000313" key="4">
    <source>
        <dbReference type="Proteomes" id="UP000199647"/>
    </source>
</evidence>
<evidence type="ECO:0000313" key="3">
    <source>
        <dbReference type="EMBL" id="SEQ63978.1"/>
    </source>
</evidence>
<feature type="compositionally biased region" description="Low complexity" evidence="1">
    <location>
        <begin position="53"/>
        <end position="62"/>
    </location>
</feature>